<protein>
    <submittedName>
        <fullName evidence="2">Uncharacterized protein</fullName>
    </submittedName>
</protein>
<name>A0A1U7PSW7_9BACI</name>
<keyword evidence="3" id="KW-1185">Reference proteome</keyword>
<evidence type="ECO:0000313" key="2">
    <source>
        <dbReference type="EMBL" id="SIT91121.1"/>
    </source>
</evidence>
<reference evidence="3" key="1">
    <citation type="submission" date="2017-01" db="EMBL/GenBank/DDBJ databases">
        <authorList>
            <person name="Varghese N."/>
            <person name="Submissions S."/>
        </authorList>
    </citation>
    <scope>NUCLEOTIDE SEQUENCE [LARGE SCALE GENOMIC DNA]</scope>
    <source>
        <strain evidence="3">MNA4</strain>
    </source>
</reference>
<keyword evidence="1" id="KW-1133">Transmembrane helix</keyword>
<keyword evidence="1" id="KW-0812">Transmembrane</keyword>
<feature type="transmembrane region" description="Helical" evidence="1">
    <location>
        <begin position="67"/>
        <end position="85"/>
    </location>
</feature>
<dbReference type="STRING" id="550447.SAMN05428946_2598"/>
<dbReference type="Proteomes" id="UP000187550">
    <property type="component" value="Unassembled WGS sequence"/>
</dbReference>
<evidence type="ECO:0000256" key="1">
    <source>
        <dbReference type="SAM" id="Phobius"/>
    </source>
</evidence>
<gene>
    <name evidence="2" type="ORF">SAMN05428946_2598</name>
</gene>
<organism evidence="2 3">
    <name type="scientific">Edaphobacillus lindanitolerans</name>
    <dbReference type="NCBI Taxonomy" id="550447"/>
    <lineage>
        <taxon>Bacteria</taxon>
        <taxon>Bacillati</taxon>
        <taxon>Bacillota</taxon>
        <taxon>Bacilli</taxon>
        <taxon>Bacillales</taxon>
        <taxon>Bacillaceae</taxon>
        <taxon>Edaphobacillus</taxon>
    </lineage>
</organism>
<dbReference type="EMBL" id="FTPL01000004">
    <property type="protein sequence ID" value="SIT91121.1"/>
    <property type="molecule type" value="Genomic_DNA"/>
</dbReference>
<proteinExistence type="predicted"/>
<dbReference type="AlphaFoldDB" id="A0A1U7PSW7"/>
<evidence type="ECO:0000313" key="3">
    <source>
        <dbReference type="Proteomes" id="UP000187550"/>
    </source>
</evidence>
<keyword evidence="1" id="KW-0472">Membrane</keyword>
<sequence length="157" mass="17340">MNHAWSKHLLSEPIIHINFAVHQAAYIKRLQRRRGDPSVLQSFLCANSPSGGQGPARFRTFHAGVRTLLAVLVIMLLAFISAGLADFCANFGQLGDERGIAADGGFKETAHIGAFPVEPDALRHHFYVFFLQARIETVIACLHAFVKDGQKLLMLFV</sequence>
<accession>A0A1U7PSW7</accession>